<protein>
    <submittedName>
        <fullName evidence="1">DUF1428 domain-containing protein</fullName>
    </submittedName>
</protein>
<dbReference type="Gene3D" id="3.30.70.100">
    <property type="match status" value="1"/>
</dbReference>
<name>A0ABT1Z1Q7_9RHOB</name>
<dbReference type="Pfam" id="PF07237">
    <property type="entry name" value="DUF1428"/>
    <property type="match status" value="1"/>
</dbReference>
<dbReference type="Proteomes" id="UP001165396">
    <property type="component" value="Unassembled WGS sequence"/>
</dbReference>
<dbReference type="InterPro" id="IPR009874">
    <property type="entry name" value="DUF1428"/>
</dbReference>
<evidence type="ECO:0000313" key="1">
    <source>
        <dbReference type="EMBL" id="MCR8827073.1"/>
    </source>
</evidence>
<comment type="caution">
    <text evidence="1">The sequence shown here is derived from an EMBL/GenBank/DDBJ whole genome shotgun (WGS) entry which is preliminary data.</text>
</comment>
<keyword evidence="2" id="KW-1185">Reference proteome</keyword>
<dbReference type="PIRSF" id="PIRSF007028">
    <property type="entry name" value="UCP007028"/>
    <property type="match status" value="1"/>
</dbReference>
<dbReference type="InterPro" id="IPR011008">
    <property type="entry name" value="Dimeric_a/b-barrel"/>
</dbReference>
<dbReference type="RefSeq" id="WP_258294820.1">
    <property type="nucleotide sequence ID" value="NZ_JANKJG010000007.1"/>
</dbReference>
<dbReference type="EMBL" id="JANKJG010000007">
    <property type="protein sequence ID" value="MCR8827073.1"/>
    <property type="molecule type" value="Genomic_DNA"/>
</dbReference>
<sequence>MSYVSGFLLAVPEKNKAAYKAMTEAAWDIFKEYGCLSVQENWGVDTPDGKVTSFPMAVKREEGEAVVFSWMTWPDKASADKGFEAMMNDPRMKDMPEMPFDGMRMMWGGFEPLVTLTAD</sequence>
<evidence type="ECO:0000313" key="2">
    <source>
        <dbReference type="Proteomes" id="UP001165396"/>
    </source>
</evidence>
<proteinExistence type="predicted"/>
<dbReference type="SUPFAM" id="SSF54909">
    <property type="entry name" value="Dimeric alpha+beta barrel"/>
    <property type="match status" value="1"/>
</dbReference>
<organism evidence="1 2">
    <name type="scientific">Pseudosulfitobacter koreensis</name>
    <dbReference type="NCBI Taxonomy" id="2968472"/>
    <lineage>
        <taxon>Bacteria</taxon>
        <taxon>Pseudomonadati</taxon>
        <taxon>Pseudomonadota</taxon>
        <taxon>Alphaproteobacteria</taxon>
        <taxon>Rhodobacterales</taxon>
        <taxon>Roseobacteraceae</taxon>
        <taxon>Pseudosulfitobacter</taxon>
    </lineage>
</organism>
<gene>
    <name evidence="1" type="ORF">NTA49_11040</name>
</gene>
<accession>A0ABT1Z1Q7</accession>
<reference evidence="1" key="1">
    <citation type="submission" date="2022-07" db="EMBL/GenBank/DDBJ databases">
        <title>Pseudosulfitobacter sp. strain AP-MA-4, whole genome sequence.</title>
        <authorList>
            <person name="Jiang Y."/>
        </authorList>
    </citation>
    <scope>NUCLEOTIDE SEQUENCE</scope>
    <source>
        <strain evidence="1">AP-MA-4</strain>
    </source>
</reference>